<dbReference type="Pfam" id="PF11833">
    <property type="entry name" value="CPP1-like"/>
    <property type="match status" value="1"/>
</dbReference>
<dbReference type="OrthoDB" id="2014563at2759"/>
<sequence length="218" mass="24889">MVTSLSSFPSPRWSFNGRRSHQLARTKFLGVRKFHFLLSEHMLSSNIRQAVFPTINERDPYKCLGIPRDASEEEIRATWSYLISLYDIVGESEVKEVAEYVKLPPWMQNLPNTYYVPSSNAILIRSAVFGALAIWSALDQTLGGPAFEMVLSLFCCIDFLNDRIKSKRKALLSGIICFILIWVLGSTIFLLIPARLYPKPWSTEVVTTLISYVLLWFS</sequence>
<proteinExistence type="predicted"/>
<evidence type="ECO:0000313" key="2">
    <source>
        <dbReference type="EMBL" id="KAH7292454.1"/>
    </source>
</evidence>
<dbReference type="OMA" id="MERAYWT"/>
<dbReference type="EMBL" id="CM035434">
    <property type="protein sequence ID" value="KAH7292454.1"/>
    <property type="molecule type" value="Genomic_DNA"/>
</dbReference>
<feature type="transmembrane region" description="Helical" evidence="1">
    <location>
        <begin position="172"/>
        <end position="194"/>
    </location>
</feature>
<dbReference type="InterPro" id="IPR021788">
    <property type="entry name" value="CPP1-like"/>
</dbReference>
<dbReference type="Proteomes" id="UP000825935">
    <property type="component" value="Chromosome 29"/>
</dbReference>
<keyword evidence="1" id="KW-0472">Membrane</keyword>
<keyword evidence="3" id="KW-1185">Reference proteome</keyword>
<keyword evidence="1" id="KW-1133">Transmembrane helix</keyword>
<evidence type="ECO:0008006" key="4">
    <source>
        <dbReference type="Google" id="ProtNLM"/>
    </source>
</evidence>
<dbReference type="GO" id="GO:0031969">
    <property type="term" value="C:chloroplast membrane"/>
    <property type="evidence" value="ECO:0007669"/>
    <property type="project" value="TreeGrafter"/>
</dbReference>
<dbReference type="PANTHER" id="PTHR33372">
    <property type="match status" value="1"/>
</dbReference>
<evidence type="ECO:0000313" key="3">
    <source>
        <dbReference type="Proteomes" id="UP000825935"/>
    </source>
</evidence>
<reference evidence="2" key="1">
    <citation type="submission" date="2021-08" db="EMBL/GenBank/DDBJ databases">
        <title>WGS assembly of Ceratopteris richardii.</title>
        <authorList>
            <person name="Marchant D.B."/>
            <person name="Chen G."/>
            <person name="Jenkins J."/>
            <person name="Shu S."/>
            <person name="Leebens-Mack J."/>
            <person name="Grimwood J."/>
            <person name="Schmutz J."/>
            <person name="Soltis P."/>
            <person name="Soltis D."/>
            <person name="Chen Z.-H."/>
        </authorList>
    </citation>
    <scope>NUCLEOTIDE SEQUENCE</scope>
    <source>
        <strain evidence="2">Whitten #5841</strain>
        <tissue evidence="2">Leaf</tissue>
    </source>
</reference>
<dbReference type="AlphaFoldDB" id="A0A8T2R9N0"/>
<gene>
    <name evidence="2" type="ORF">KP509_29G069600</name>
</gene>
<evidence type="ECO:0000256" key="1">
    <source>
        <dbReference type="SAM" id="Phobius"/>
    </source>
</evidence>
<accession>A0A8T2R9N0</accession>
<dbReference type="PANTHER" id="PTHR33372:SF14">
    <property type="entry name" value="J DOMAIN-CONTAINING PROTEIN"/>
    <property type="match status" value="1"/>
</dbReference>
<keyword evidence="1" id="KW-0812">Transmembrane</keyword>
<protein>
    <recommendedName>
        <fullName evidence="4">Protein CHAPERONE-LIKE PROTEIN OF POR1, chloroplastic</fullName>
    </recommendedName>
</protein>
<dbReference type="InterPro" id="IPR036869">
    <property type="entry name" value="J_dom_sf"/>
</dbReference>
<name>A0A8T2R9N0_CERRI</name>
<organism evidence="2 3">
    <name type="scientific">Ceratopteris richardii</name>
    <name type="common">Triangle waterfern</name>
    <dbReference type="NCBI Taxonomy" id="49495"/>
    <lineage>
        <taxon>Eukaryota</taxon>
        <taxon>Viridiplantae</taxon>
        <taxon>Streptophyta</taxon>
        <taxon>Embryophyta</taxon>
        <taxon>Tracheophyta</taxon>
        <taxon>Polypodiopsida</taxon>
        <taxon>Polypodiidae</taxon>
        <taxon>Polypodiales</taxon>
        <taxon>Pteridineae</taxon>
        <taxon>Pteridaceae</taxon>
        <taxon>Parkerioideae</taxon>
        <taxon>Ceratopteris</taxon>
    </lineage>
</organism>
<dbReference type="SUPFAM" id="SSF46565">
    <property type="entry name" value="Chaperone J-domain"/>
    <property type="match status" value="1"/>
</dbReference>
<comment type="caution">
    <text evidence="2">The sequence shown here is derived from an EMBL/GenBank/DDBJ whole genome shotgun (WGS) entry which is preliminary data.</text>
</comment>